<dbReference type="InterPro" id="IPR001647">
    <property type="entry name" value="HTH_TetR"/>
</dbReference>
<dbReference type="PANTHER" id="PTHR30055">
    <property type="entry name" value="HTH-TYPE TRANSCRIPTIONAL REGULATOR RUTR"/>
    <property type="match status" value="1"/>
</dbReference>
<dbReference type="PROSITE" id="PS01081">
    <property type="entry name" value="HTH_TETR_1"/>
    <property type="match status" value="1"/>
</dbReference>
<evidence type="ECO:0000256" key="1">
    <source>
        <dbReference type="ARBA" id="ARBA00023015"/>
    </source>
</evidence>
<keyword evidence="7" id="KW-1185">Reference proteome</keyword>
<organism evidence="6 7">
    <name type="scientific">Camelimonas abortus</name>
    <dbReference type="NCBI Taxonomy" id="1017184"/>
    <lineage>
        <taxon>Bacteria</taxon>
        <taxon>Pseudomonadati</taxon>
        <taxon>Pseudomonadota</taxon>
        <taxon>Alphaproteobacteria</taxon>
        <taxon>Hyphomicrobiales</taxon>
        <taxon>Chelatococcaceae</taxon>
        <taxon>Camelimonas</taxon>
    </lineage>
</organism>
<gene>
    <name evidence="6" type="ORF">ACFOEX_12615</name>
</gene>
<sequence>MATTPASAMKDDVALYKRELILRAAGELFFRNGYTATTTDALTERLSVSKTLIYQHFRSKQDMLATICERGISESVQVAIDAAALPGRADQRLRRLIHDFTLVVIERHEWIAISAREVAHLPADVDRRIRDMQGEFDRILRNIIEDGVREGVFRVEDPAIVCLGIAGMIIWIHAWYRANGRLAPDQIAGAMTALALRMVGGPEQPDDPAP</sequence>
<dbReference type="RefSeq" id="WP_376830360.1">
    <property type="nucleotide sequence ID" value="NZ_JBHLWR010000006.1"/>
</dbReference>
<protein>
    <submittedName>
        <fullName evidence="6">TetR/AcrR family transcriptional regulator</fullName>
    </submittedName>
</protein>
<comment type="caution">
    <text evidence="6">The sequence shown here is derived from an EMBL/GenBank/DDBJ whole genome shotgun (WGS) entry which is preliminary data.</text>
</comment>
<feature type="DNA-binding region" description="H-T-H motif" evidence="4">
    <location>
        <begin position="38"/>
        <end position="57"/>
    </location>
</feature>
<dbReference type="PROSITE" id="PS50977">
    <property type="entry name" value="HTH_TETR_2"/>
    <property type="match status" value="1"/>
</dbReference>
<accession>A0ABV7LH67</accession>
<keyword evidence="1" id="KW-0805">Transcription regulation</keyword>
<evidence type="ECO:0000259" key="5">
    <source>
        <dbReference type="PROSITE" id="PS50977"/>
    </source>
</evidence>
<evidence type="ECO:0000313" key="7">
    <source>
        <dbReference type="Proteomes" id="UP001595536"/>
    </source>
</evidence>
<dbReference type="Gene3D" id="1.10.357.10">
    <property type="entry name" value="Tetracycline Repressor, domain 2"/>
    <property type="match status" value="1"/>
</dbReference>
<dbReference type="InterPro" id="IPR009057">
    <property type="entry name" value="Homeodomain-like_sf"/>
</dbReference>
<dbReference type="Pfam" id="PF00440">
    <property type="entry name" value="TetR_N"/>
    <property type="match status" value="1"/>
</dbReference>
<feature type="domain" description="HTH tetR-type" evidence="5">
    <location>
        <begin position="15"/>
        <end position="75"/>
    </location>
</feature>
<evidence type="ECO:0000256" key="4">
    <source>
        <dbReference type="PROSITE-ProRule" id="PRU00335"/>
    </source>
</evidence>
<evidence type="ECO:0000256" key="2">
    <source>
        <dbReference type="ARBA" id="ARBA00023125"/>
    </source>
</evidence>
<dbReference type="Pfam" id="PF17932">
    <property type="entry name" value="TetR_C_24"/>
    <property type="match status" value="1"/>
</dbReference>
<name>A0ABV7LH67_9HYPH</name>
<dbReference type="InterPro" id="IPR023772">
    <property type="entry name" value="DNA-bd_HTH_TetR-type_CS"/>
</dbReference>
<dbReference type="InterPro" id="IPR036271">
    <property type="entry name" value="Tet_transcr_reg_TetR-rel_C_sf"/>
</dbReference>
<dbReference type="SUPFAM" id="SSF46689">
    <property type="entry name" value="Homeodomain-like"/>
    <property type="match status" value="1"/>
</dbReference>
<reference evidence="7" key="1">
    <citation type="journal article" date="2019" name="Int. J. Syst. Evol. Microbiol.">
        <title>The Global Catalogue of Microorganisms (GCM) 10K type strain sequencing project: providing services to taxonomists for standard genome sequencing and annotation.</title>
        <authorList>
            <consortium name="The Broad Institute Genomics Platform"/>
            <consortium name="The Broad Institute Genome Sequencing Center for Infectious Disease"/>
            <person name="Wu L."/>
            <person name="Ma J."/>
        </authorList>
    </citation>
    <scope>NUCLEOTIDE SEQUENCE [LARGE SCALE GENOMIC DNA]</scope>
    <source>
        <strain evidence="7">CCM 7941</strain>
    </source>
</reference>
<dbReference type="InterPro" id="IPR041490">
    <property type="entry name" value="KstR2_TetR_C"/>
</dbReference>
<dbReference type="Proteomes" id="UP001595536">
    <property type="component" value="Unassembled WGS sequence"/>
</dbReference>
<keyword evidence="2 4" id="KW-0238">DNA-binding</keyword>
<dbReference type="SUPFAM" id="SSF48498">
    <property type="entry name" value="Tetracyclin repressor-like, C-terminal domain"/>
    <property type="match status" value="1"/>
</dbReference>
<evidence type="ECO:0000313" key="6">
    <source>
        <dbReference type="EMBL" id="MFC3267186.1"/>
    </source>
</evidence>
<dbReference type="InterPro" id="IPR050109">
    <property type="entry name" value="HTH-type_TetR-like_transc_reg"/>
</dbReference>
<keyword evidence="3" id="KW-0804">Transcription</keyword>
<proteinExistence type="predicted"/>
<dbReference type="EMBL" id="JBHRUV010000091">
    <property type="protein sequence ID" value="MFC3267186.1"/>
    <property type="molecule type" value="Genomic_DNA"/>
</dbReference>
<dbReference type="PANTHER" id="PTHR30055:SF240">
    <property type="entry name" value="HTH-TYPE TRANSCRIPTIONAL REGULATOR ACRR"/>
    <property type="match status" value="1"/>
</dbReference>
<evidence type="ECO:0000256" key="3">
    <source>
        <dbReference type="ARBA" id="ARBA00023163"/>
    </source>
</evidence>
<dbReference type="PRINTS" id="PR00455">
    <property type="entry name" value="HTHTETR"/>
</dbReference>